<proteinExistence type="inferred from homology"/>
<dbReference type="InterPro" id="IPR002067">
    <property type="entry name" value="MCP"/>
</dbReference>
<evidence type="ECO:0000256" key="8">
    <source>
        <dbReference type="ARBA" id="ARBA00022989"/>
    </source>
</evidence>
<name>A0A448YGR4_BRENA</name>
<dbReference type="AlphaFoldDB" id="A0A448YGR4"/>
<evidence type="ECO:0000256" key="12">
    <source>
        <dbReference type="ARBA" id="ARBA00059916"/>
    </source>
</evidence>
<keyword evidence="5" id="KW-0677">Repeat</keyword>
<dbReference type="PROSITE" id="PS50920">
    <property type="entry name" value="SOLCAR"/>
    <property type="match status" value="3"/>
</dbReference>
<feature type="repeat" description="Solcar" evidence="15">
    <location>
        <begin position="450"/>
        <end position="542"/>
    </location>
</feature>
<dbReference type="Gene3D" id="1.50.40.10">
    <property type="entry name" value="Mitochondrial carrier domain"/>
    <property type="match status" value="1"/>
</dbReference>
<dbReference type="Proteomes" id="UP000290900">
    <property type="component" value="Unassembled WGS sequence"/>
</dbReference>
<dbReference type="InterPro" id="IPR051028">
    <property type="entry name" value="Mito_Solute_Carrier"/>
</dbReference>
<dbReference type="GO" id="GO:0005509">
    <property type="term" value="F:calcium ion binding"/>
    <property type="evidence" value="ECO:0007669"/>
    <property type="project" value="InterPro"/>
</dbReference>
<evidence type="ECO:0000256" key="5">
    <source>
        <dbReference type="ARBA" id="ARBA00022737"/>
    </source>
</evidence>
<dbReference type="FunFam" id="1.50.40.10:FF:000004">
    <property type="entry name" value="Calcium-binding mitochondrial carrier protein Aralar1"/>
    <property type="match status" value="1"/>
</dbReference>
<evidence type="ECO:0000256" key="6">
    <source>
        <dbReference type="ARBA" id="ARBA00022792"/>
    </source>
</evidence>
<dbReference type="PANTHER" id="PTHR45678">
    <property type="entry name" value="MITOCHONDRIAL 2-OXODICARBOXYLATE CARRIER 1-RELATED"/>
    <property type="match status" value="1"/>
</dbReference>
<evidence type="ECO:0000256" key="14">
    <source>
        <dbReference type="ARBA" id="ARBA00082232"/>
    </source>
</evidence>
<keyword evidence="3" id="KW-0813">Transport</keyword>
<evidence type="ECO:0000256" key="10">
    <source>
        <dbReference type="ARBA" id="ARBA00023136"/>
    </source>
</evidence>
<dbReference type="PRINTS" id="PR00926">
    <property type="entry name" value="MITOCARRIER"/>
</dbReference>
<evidence type="ECO:0000256" key="7">
    <source>
        <dbReference type="ARBA" id="ARBA00022837"/>
    </source>
</evidence>
<dbReference type="InterPro" id="IPR002048">
    <property type="entry name" value="EF_hand_dom"/>
</dbReference>
<keyword evidence="9" id="KW-0496">Mitochondrion</keyword>
<evidence type="ECO:0000256" key="1">
    <source>
        <dbReference type="ARBA" id="ARBA00004448"/>
    </source>
</evidence>
<dbReference type="GO" id="GO:0015183">
    <property type="term" value="F:L-aspartate transmembrane transporter activity"/>
    <property type="evidence" value="ECO:0007669"/>
    <property type="project" value="TreeGrafter"/>
</dbReference>
<evidence type="ECO:0000256" key="2">
    <source>
        <dbReference type="ARBA" id="ARBA00006375"/>
    </source>
</evidence>
<comment type="subcellular location">
    <subcellularLocation>
        <location evidence="1">Mitochondrion inner membrane</location>
        <topology evidence="1">Multi-pass membrane protein</topology>
    </subcellularLocation>
</comment>
<keyword evidence="4 15" id="KW-0812">Transmembrane</keyword>
<dbReference type="InterPro" id="IPR023395">
    <property type="entry name" value="MCP_dom_sf"/>
</dbReference>
<keyword evidence="10 15" id="KW-0472">Membrane</keyword>
<dbReference type="GO" id="GO:0005743">
    <property type="term" value="C:mitochondrial inner membrane"/>
    <property type="evidence" value="ECO:0007669"/>
    <property type="project" value="UniProtKB-SubCell"/>
</dbReference>
<sequence length="699" mass="77446">MTDSFNPRNTAQIFDRYAKFHDDVPVGQNLKVLKYNDFDMLFRRSVSEARQQRLADGSDARVAELGILSPVDTAELFYAVADKDGKGFLTAADFNDLARSVSDALEGSQKDPSMIQFELMKELARRENNRHVDDSSMDSSSMLSALKRLEMLHGGDDLELSDYSAVRAYVSANRLHRIDDKAFKAMLRALPDVKLRQVFPQKEPSSGEASLPTTSLAKLAQQIYHDRVPSSAIRQLETIAFDTYGVQLDFQAAHMMLRLLGDLPALNRLIKAEIFSESPDTVTQQDFFRYANANNPLPVPLSEVRLYFKWNAVLLREQEQISGIRSADMMAILTDDMVSSAESSDPSFSLYPFISSAYSFVLGSIAGAIGATLVYPIDMLKTRMQNQRGKGVYKSYLDCFQKIIRNEGLRGVYSGLLPQLVGVAPEKAIKLTVNDAVRRLGRNHSPHGDITMPWEILAGSCAGACQVIFTNPLEITKIRLQVQGEQISALAKLGETKIPKTAAGIVHELGLRGLYKGALACMLRDVPFSAIYFPTYANLKKHMFGWDPANTRKQGNLQSWELLTAGALAGVPAAYFTTPCDVVKTRLQVETPMGDKAYRGIGDTFKRILKEEGPKALFKGGLARVCRSAPQFGFTLATYELFQRSVPLESFYPDPKDGKVGKVGKAPLQPLQPLRETARQILPQSSFLSPKIPKSGSQK</sequence>
<feature type="repeat" description="Solcar" evidence="15">
    <location>
        <begin position="557"/>
        <end position="645"/>
    </location>
</feature>
<feature type="repeat" description="Solcar" evidence="15">
    <location>
        <begin position="354"/>
        <end position="440"/>
    </location>
</feature>
<gene>
    <name evidence="18" type="ORF">BRENAR_LOCUS813</name>
</gene>
<evidence type="ECO:0000256" key="11">
    <source>
        <dbReference type="ARBA" id="ARBA00038674"/>
    </source>
</evidence>
<evidence type="ECO:0000256" key="4">
    <source>
        <dbReference type="ARBA" id="ARBA00022692"/>
    </source>
</evidence>
<feature type="domain" description="EF-hand" evidence="17">
    <location>
        <begin position="69"/>
        <end position="104"/>
    </location>
</feature>
<comment type="similarity">
    <text evidence="2">Belongs to the mitochondrial carrier (TC 2.A.29) family.</text>
</comment>
<evidence type="ECO:0000313" key="19">
    <source>
        <dbReference type="Proteomes" id="UP000290900"/>
    </source>
</evidence>
<keyword evidence="8" id="KW-1133">Transmembrane helix</keyword>
<evidence type="ECO:0000259" key="17">
    <source>
        <dbReference type="PROSITE" id="PS50222"/>
    </source>
</evidence>
<comment type="function">
    <text evidence="12">Calcium-dependent mitochondrial aspartate and glutamate carrier. Transport of glutamate in mitochondria is required for mitochondrial transamination reactions and ornithine synthesis. Plays also a role in malate-aspartate NADH shuttle, which is critical for growth on acetate and fatty acids.</text>
</comment>
<dbReference type="PANTHER" id="PTHR45678:SF9">
    <property type="entry name" value="CALCIUM-BINDING MITOCHONDRIAL CARRIER PROTEIN ARALAR1"/>
    <property type="match status" value="1"/>
</dbReference>
<dbReference type="GO" id="GO:0005313">
    <property type="term" value="F:L-glutamate transmembrane transporter activity"/>
    <property type="evidence" value="ECO:0007669"/>
    <property type="project" value="TreeGrafter"/>
</dbReference>
<comment type="subunit">
    <text evidence="11">Homodimer (via N-terminus).</text>
</comment>
<dbReference type="STRING" id="13370.A0A448YGR4"/>
<evidence type="ECO:0000313" key="18">
    <source>
        <dbReference type="EMBL" id="VEU20078.1"/>
    </source>
</evidence>
<evidence type="ECO:0000256" key="3">
    <source>
        <dbReference type="ARBA" id="ARBA00022448"/>
    </source>
</evidence>
<dbReference type="InterPro" id="IPR018108">
    <property type="entry name" value="MCP_transmembrane"/>
</dbReference>
<feature type="region of interest" description="Disordered" evidence="16">
    <location>
        <begin position="680"/>
        <end position="699"/>
    </location>
</feature>
<dbReference type="SUPFAM" id="SSF103506">
    <property type="entry name" value="Mitochondrial carrier"/>
    <property type="match status" value="1"/>
</dbReference>
<evidence type="ECO:0000256" key="9">
    <source>
        <dbReference type="ARBA" id="ARBA00023128"/>
    </source>
</evidence>
<organism evidence="18 19">
    <name type="scientific">Brettanomyces naardenensis</name>
    <name type="common">Yeast</name>
    <dbReference type="NCBI Taxonomy" id="13370"/>
    <lineage>
        <taxon>Eukaryota</taxon>
        <taxon>Fungi</taxon>
        <taxon>Dikarya</taxon>
        <taxon>Ascomycota</taxon>
        <taxon>Saccharomycotina</taxon>
        <taxon>Pichiomycetes</taxon>
        <taxon>Pichiales</taxon>
        <taxon>Pichiaceae</taxon>
        <taxon>Brettanomyces</taxon>
    </lineage>
</organism>
<protein>
    <recommendedName>
        <fullName evidence="13">Mitochondrial aspartate-glutamate transporter AGC1</fullName>
    </recommendedName>
    <alternativeName>
        <fullName evidence="14">Aspartate-glutamate carrier 1</fullName>
    </alternativeName>
</protein>
<keyword evidence="7" id="KW-0106">Calcium</keyword>
<keyword evidence="19" id="KW-1185">Reference proteome</keyword>
<evidence type="ECO:0000256" key="15">
    <source>
        <dbReference type="PROSITE-ProRule" id="PRU00282"/>
    </source>
</evidence>
<dbReference type="GO" id="GO:0043490">
    <property type="term" value="P:malate-aspartate shuttle"/>
    <property type="evidence" value="ECO:0007669"/>
    <property type="project" value="TreeGrafter"/>
</dbReference>
<evidence type="ECO:0000256" key="13">
    <source>
        <dbReference type="ARBA" id="ARBA00073787"/>
    </source>
</evidence>
<reference evidence="18 19" key="1">
    <citation type="submission" date="2018-12" db="EMBL/GenBank/DDBJ databases">
        <authorList>
            <person name="Tiukova I."/>
            <person name="Dainat J."/>
        </authorList>
    </citation>
    <scope>NUCLEOTIDE SEQUENCE [LARGE SCALE GENOMIC DNA]</scope>
</reference>
<dbReference type="InParanoid" id="A0A448YGR4"/>
<evidence type="ECO:0000256" key="16">
    <source>
        <dbReference type="SAM" id="MobiDB-lite"/>
    </source>
</evidence>
<dbReference type="OrthoDB" id="2161at2759"/>
<dbReference type="PROSITE" id="PS50222">
    <property type="entry name" value="EF_HAND_2"/>
    <property type="match status" value="1"/>
</dbReference>
<keyword evidence="6" id="KW-0999">Mitochondrion inner membrane</keyword>
<dbReference type="EMBL" id="CAACVR010000001">
    <property type="protein sequence ID" value="VEU20078.1"/>
    <property type="molecule type" value="Genomic_DNA"/>
</dbReference>
<accession>A0A448YGR4</accession>
<dbReference type="Pfam" id="PF00153">
    <property type="entry name" value="Mito_carr"/>
    <property type="match status" value="3"/>
</dbReference>